<dbReference type="PROSITE" id="PS51257">
    <property type="entry name" value="PROKAR_LIPOPROTEIN"/>
    <property type="match status" value="1"/>
</dbReference>
<evidence type="ECO:0000313" key="2">
    <source>
        <dbReference type="Proteomes" id="UP000745859"/>
    </source>
</evidence>
<gene>
    <name evidence="1" type="ORF">FHR24_000452</name>
</gene>
<name>A0ABX0U758_9FLAO</name>
<dbReference type="RefSeq" id="WP_167183246.1">
    <property type="nucleotide sequence ID" value="NZ_JAASQL010000001.1"/>
</dbReference>
<dbReference type="NCBIfam" id="TIGR03511">
    <property type="entry name" value="GldH_lipo"/>
    <property type="match status" value="1"/>
</dbReference>
<sequence length="160" mass="18674">MNKLLFCVVLILSISCDRYKKYDSYQTLKNGTWQAKDSVVFKADIKDTIQSHHVFLNVRTDNNYQYRNLFVISKVTLPSKIVIQDTLEYEMADAFGNWLGDGLTDVKNNKLFFLEDYIFPERGTYQFEFFQAMRKRGEIDGVPKLFGVIDVGLRIEESTK</sequence>
<dbReference type="EMBL" id="JAASQL010000001">
    <property type="protein sequence ID" value="NIJ44013.1"/>
    <property type="molecule type" value="Genomic_DNA"/>
</dbReference>
<proteinExistence type="predicted"/>
<accession>A0ABX0U758</accession>
<evidence type="ECO:0000313" key="1">
    <source>
        <dbReference type="EMBL" id="NIJ44013.1"/>
    </source>
</evidence>
<reference evidence="1 2" key="1">
    <citation type="submission" date="2020-03" db="EMBL/GenBank/DDBJ databases">
        <title>Genomic Encyclopedia of Type Strains, Phase IV (KMG-IV): sequencing the most valuable type-strain genomes for metagenomic binning, comparative biology and taxonomic classification.</title>
        <authorList>
            <person name="Goeker M."/>
        </authorList>
    </citation>
    <scope>NUCLEOTIDE SEQUENCE [LARGE SCALE GENOMIC DNA]</scope>
    <source>
        <strain evidence="1 2">DSM 101599</strain>
    </source>
</reference>
<comment type="caution">
    <text evidence="1">The sequence shown here is derived from an EMBL/GenBank/DDBJ whole genome shotgun (WGS) entry which is preliminary data.</text>
</comment>
<dbReference type="Pfam" id="PF14109">
    <property type="entry name" value="GldH_lipo"/>
    <property type="match status" value="1"/>
</dbReference>
<keyword evidence="1" id="KW-0449">Lipoprotein</keyword>
<keyword evidence="2" id="KW-1185">Reference proteome</keyword>
<dbReference type="Proteomes" id="UP000745859">
    <property type="component" value="Unassembled WGS sequence"/>
</dbReference>
<protein>
    <submittedName>
        <fullName evidence="1">Gliding motility-associated lipoprotein GldH</fullName>
    </submittedName>
</protein>
<dbReference type="InterPro" id="IPR020018">
    <property type="entry name" value="Motility-assoc_lipoprot_GldH"/>
</dbReference>
<organism evidence="1 2">
    <name type="scientific">Wenyingzhuangia heitensis</name>
    <dbReference type="NCBI Taxonomy" id="1487859"/>
    <lineage>
        <taxon>Bacteria</taxon>
        <taxon>Pseudomonadati</taxon>
        <taxon>Bacteroidota</taxon>
        <taxon>Flavobacteriia</taxon>
        <taxon>Flavobacteriales</taxon>
        <taxon>Flavobacteriaceae</taxon>
        <taxon>Wenyingzhuangia</taxon>
    </lineage>
</organism>